<dbReference type="eggNOG" id="COG3451">
    <property type="taxonomic scope" value="Bacteria"/>
</dbReference>
<dbReference type="HOGENOM" id="CLU_942138_0_0_9"/>
<evidence type="ECO:0000313" key="3">
    <source>
        <dbReference type="Proteomes" id="UP000003803"/>
    </source>
</evidence>
<gene>
    <name evidence="2" type="ORF">ANACOL_01179</name>
</gene>
<reference evidence="2" key="1">
    <citation type="submission" date="2007-11" db="EMBL/GenBank/DDBJ databases">
        <authorList>
            <person name="Fulton L."/>
            <person name="Clifton S."/>
            <person name="Fulton B."/>
            <person name="Xu J."/>
            <person name="Minx P."/>
            <person name="Pepin K.H."/>
            <person name="Johnson M."/>
            <person name="Thiruvilangam P."/>
            <person name="Bhonagiri V."/>
            <person name="Nash W.E."/>
            <person name="Mardis E.R."/>
            <person name="Wilson R.K."/>
        </authorList>
    </citation>
    <scope>NUCLEOTIDE SEQUENCE [LARGE SCALE GENOMIC DNA]</scope>
    <source>
        <strain evidence="2">DSM 17241</strain>
    </source>
</reference>
<proteinExistence type="predicted"/>
<dbReference type="InterPro" id="IPR027417">
    <property type="entry name" value="P-loop_NTPase"/>
</dbReference>
<protein>
    <recommendedName>
        <fullName evidence="4">TraG P-loop domain-containing protein</fullName>
    </recommendedName>
</protein>
<evidence type="ECO:0000256" key="1">
    <source>
        <dbReference type="SAM" id="MobiDB-lite"/>
    </source>
</evidence>
<name>B0P8U1_9FIRM</name>
<reference evidence="2" key="2">
    <citation type="submission" date="2013-09" db="EMBL/GenBank/DDBJ databases">
        <title>Draft genome sequence of Anaerotruncus colihominis(DSM 17241).</title>
        <authorList>
            <person name="Sudarsanam P."/>
            <person name="Ley R."/>
            <person name="Guruge J."/>
            <person name="Turnbaugh P.J."/>
            <person name="Mahowald M."/>
            <person name="Liep D."/>
            <person name="Gordon J."/>
        </authorList>
    </citation>
    <scope>NUCLEOTIDE SEQUENCE</scope>
    <source>
        <strain evidence="2">DSM 17241</strain>
    </source>
</reference>
<evidence type="ECO:0000313" key="2">
    <source>
        <dbReference type="EMBL" id="EDS12336.1"/>
    </source>
</evidence>
<comment type="caution">
    <text evidence="2">The sequence shown here is derived from an EMBL/GenBank/DDBJ whole genome shotgun (WGS) entry which is preliminary data.</text>
</comment>
<dbReference type="Proteomes" id="UP000003803">
    <property type="component" value="Unassembled WGS sequence"/>
</dbReference>
<keyword evidence="3" id="KW-1185">Reference proteome</keyword>
<accession>B0P8U1</accession>
<dbReference type="EMBL" id="ABGD02000007">
    <property type="protein sequence ID" value="EDS12336.1"/>
    <property type="molecule type" value="Genomic_DNA"/>
</dbReference>
<evidence type="ECO:0008006" key="4">
    <source>
        <dbReference type="Google" id="ProtNLM"/>
    </source>
</evidence>
<feature type="region of interest" description="Disordered" evidence="1">
    <location>
        <begin position="1"/>
        <end position="24"/>
    </location>
</feature>
<dbReference type="Gene3D" id="3.40.50.300">
    <property type="entry name" value="P-loop containing nucleotide triphosphate hydrolases"/>
    <property type="match status" value="1"/>
</dbReference>
<dbReference type="AlphaFoldDB" id="B0P8U1"/>
<dbReference type="SUPFAM" id="SSF52540">
    <property type="entry name" value="P-loop containing nucleoside triphosphate hydrolases"/>
    <property type="match status" value="1"/>
</dbReference>
<sequence>MGHAVYNPQRDVRKRHTGDHGGVEHRLAGGDVLPVVKGFGQGVVDICDRAPGKRVRNIIGPGGTDCLPPPSPERMPILQDLYEELLCQPKLEARRVASALELYCTRSLNLFNHRTNVEVSNRLLCYDIKSLGKMLKRIGLLILADQIWGRVTASRDRHKSTWVYQDEFHVLLPDPQVEAYCVEIFRRFRKWGSIPSGITQNVKSLLESSKIESIFGNCDFLYMLSQAAGEREVLASHLGISPYQLPYVTHFGFGEGLLFYGVTTIPFADRFPRDIELYALLTTKPEDKANERKDE</sequence>
<dbReference type="Gene3D" id="1.10.8.730">
    <property type="match status" value="1"/>
</dbReference>
<organism evidence="2 3">
    <name type="scientific">Anaerotruncus colihominis DSM 17241</name>
    <dbReference type="NCBI Taxonomy" id="445972"/>
    <lineage>
        <taxon>Bacteria</taxon>
        <taxon>Bacillati</taxon>
        <taxon>Bacillota</taxon>
        <taxon>Clostridia</taxon>
        <taxon>Eubacteriales</taxon>
        <taxon>Oscillospiraceae</taxon>
        <taxon>Anaerotruncus</taxon>
    </lineage>
</organism>